<gene>
    <name evidence="8" type="ORF">FEM55_10655</name>
</gene>
<dbReference type="PROSITE" id="PS50112">
    <property type="entry name" value="PAS"/>
    <property type="match status" value="2"/>
</dbReference>
<evidence type="ECO:0000256" key="3">
    <source>
        <dbReference type="ARBA" id="ARBA00022553"/>
    </source>
</evidence>
<dbReference type="OrthoDB" id="9124519at2"/>
<dbReference type="InterPro" id="IPR003661">
    <property type="entry name" value="HisK_dim/P_dom"/>
</dbReference>
<evidence type="ECO:0000259" key="6">
    <source>
        <dbReference type="PROSITE" id="PS50112"/>
    </source>
</evidence>
<keyword evidence="4" id="KW-0808">Transferase</keyword>
<dbReference type="SUPFAM" id="SSF47384">
    <property type="entry name" value="Homodimeric domain of signal transducing histidine kinase"/>
    <property type="match status" value="1"/>
</dbReference>
<keyword evidence="3" id="KW-0597">Phosphoprotein</keyword>
<dbReference type="InterPro" id="IPR013655">
    <property type="entry name" value="PAS_fold_3"/>
</dbReference>
<feature type="domain" description="PAC" evidence="7">
    <location>
        <begin position="218"/>
        <end position="270"/>
    </location>
</feature>
<dbReference type="SUPFAM" id="SSF55785">
    <property type="entry name" value="PYP-like sensor domain (PAS domain)"/>
    <property type="match status" value="5"/>
</dbReference>
<dbReference type="InterPro" id="IPR052162">
    <property type="entry name" value="Sensor_kinase/Photoreceptor"/>
</dbReference>
<dbReference type="CDD" id="cd00130">
    <property type="entry name" value="PAS"/>
    <property type="match status" value="5"/>
</dbReference>
<feature type="domain" description="PAC" evidence="7">
    <location>
        <begin position="583"/>
        <end position="635"/>
    </location>
</feature>
<comment type="caution">
    <text evidence="8">The sequence shown here is derived from an EMBL/GenBank/DDBJ whole genome shotgun (WGS) entry which is preliminary data.</text>
</comment>
<dbReference type="Gene3D" id="1.10.287.130">
    <property type="match status" value="1"/>
</dbReference>
<accession>A0A5R9KF47</accession>
<dbReference type="AlphaFoldDB" id="A0A5R9KF47"/>
<dbReference type="Pfam" id="PF08447">
    <property type="entry name" value="PAS_3"/>
    <property type="match status" value="3"/>
</dbReference>
<dbReference type="Gene3D" id="2.10.70.100">
    <property type="match status" value="1"/>
</dbReference>
<dbReference type="SMART" id="SM00086">
    <property type="entry name" value="PAC"/>
    <property type="match status" value="5"/>
</dbReference>
<comment type="catalytic activity">
    <reaction evidence="1">
        <text>ATP + protein L-histidine = ADP + protein N-phospho-L-histidine.</text>
        <dbReference type="EC" id="2.7.13.3"/>
    </reaction>
</comment>
<evidence type="ECO:0000256" key="2">
    <source>
        <dbReference type="ARBA" id="ARBA00012438"/>
    </source>
</evidence>
<dbReference type="NCBIfam" id="TIGR00229">
    <property type="entry name" value="sensory_box"/>
    <property type="match status" value="4"/>
</dbReference>
<dbReference type="InterPro" id="IPR000700">
    <property type="entry name" value="PAS-assoc_C"/>
</dbReference>
<organism evidence="8 9">
    <name type="scientific">Dyadobacter sediminis</name>
    <dbReference type="NCBI Taxonomy" id="1493691"/>
    <lineage>
        <taxon>Bacteria</taxon>
        <taxon>Pseudomonadati</taxon>
        <taxon>Bacteroidota</taxon>
        <taxon>Cytophagia</taxon>
        <taxon>Cytophagales</taxon>
        <taxon>Spirosomataceae</taxon>
        <taxon>Dyadobacter</taxon>
    </lineage>
</organism>
<dbReference type="EMBL" id="VCEI01000021">
    <property type="protein sequence ID" value="TLU94678.1"/>
    <property type="molecule type" value="Genomic_DNA"/>
</dbReference>
<sequence>MVQENNDLAAVRMPAIPATIYQDMFDLNPQPMWVYDLRTYRILEVNQAAIKNYGYSRSEFLELTIKDIRPVNDIPDLVKEVSKLRKGENFFSRGIWKHRKKNGELIDVEIQSRLFNINGRKAELILPLDITAKVAAEKEKSVWSEKLIDAQKIAKLGYWTRRLEEDISYWSVEMFEIYGRNPQTFVPTFENLISCFHPDDRYLLCEETFTSLEKGGYNDFEHRIITEKGEVKWVFQRIELLTDAGNEVVGIKGIIQDITEKRKADKKFKAVFDHTSDAILLGDDQGNCLDINEAAVKMFGYAKSELNNLTLFYLFRNEQEPEESGKRLLQENISNQIVKLMRKDGTPILGNLNATRNIVTGVHLYCVKDITDQMEKKKQLIQSERRFKALVQEGADLISILDSNGRYKFAGESYYHVLGLHPDELIGKDAFQYIHPEDKSRLAGLFLKVRQQKRTKTNPYRFQDATGNYRWIVTTITNLSYDPAINGFVTNSRDITDTILKSNDLVLSNERYKLIQKAANEAIYDWDMETGKVEWGPGFQDIFGFDLTVYSNKSGYDYIYTDDKERFLAELKTAAANPGTEMLVSEFRFRKASGELALVEHRIIFLRNRQGLAIRAVGSLRDITDYRQNLLQIRLQNEKLKEIAWTQSHIVRAPLARLMGLVELLKTGACGDVSQKDILNHILESAQELDVVIKDITQKADKLQSSNGGKGVKDNFG</sequence>
<dbReference type="SMART" id="SM00091">
    <property type="entry name" value="PAS"/>
    <property type="match status" value="5"/>
</dbReference>
<evidence type="ECO:0000256" key="5">
    <source>
        <dbReference type="ARBA" id="ARBA00022777"/>
    </source>
</evidence>
<dbReference type="Proteomes" id="UP000309788">
    <property type="component" value="Unassembled WGS sequence"/>
</dbReference>
<reference evidence="8 9" key="1">
    <citation type="submission" date="2019-05" db="EMBL/GenBank/DDBJ databases">
        <authorList>
            <person name="Qu J.-H."/>
        </authorList>
    </citation>
    <scope>NUCLEOTIDE SEQUENCE [LARGE SCALE GENOMIC DNA]</scope>
    <source>
        <strain evidence="8 9">Z12</strain>
    </source>
</reference>
<keyword evidence="9" id="KW-1185">Reference proteome</keyword>
<evidence type="ECO:0000256" key="1">
    <source>
        <dbReference type="ARBA" id="ARBA00000085"/>
    </source>
</evidence>
<dbReference type="PROSITE" id="PS50113">
    <property type="entry name" value="PAC"/>
    <property type="match status" value="2"/>
</dbReference>
<dbReference type="InterPro" id="IPR036097">
    <property type="entry name" value="HisK_dim/P_sf"/>
</dbReference>
<evidence type="ECO:0000259" key="7">
    <source>
        <dbReference type="PROSITE" id="PS50113"/>
    </source>
</evidence>
<name>A0A5R9KF47_9BACT</name>
<feature type="domain" description="PAS" evidence="6">
    <location>
        <begin position="383"/>
        <end position="453"/>
    </location>
</feature>
<dbReference type="GO" id="GO:0000155">
    <property type="term" value="F:phosphorelay sensor kinase activity"/>
    <property type="evidence" value="ECO:0007669"/>
    <property type="project" value="InterPro"/>
</dbReference>
<evidence type="ECO:0000313" key="8">
    <source>
        <dbReference type="EMBL" id="TLU94678.1"/>
    </source>
</evidence>
<feature type="domain" description="PAS" evidence="6">
    <location>
        <begin position="264"/>
        <end position="336"/>
    </location>
</feature>
<dbReference type="PANTHER" id="PTHR43304:SF1">
    <property type="entry name" value="PAC DOMAIN-CONTAINING PROTEIN"/>
    <property type="match status" value="1"/>
</dbReference>
<dbReference type="InterPro" id="IPR001610">
    <property type="entry name" value="PAC"/>
</dbReference>
<protein>
    <recommendedName>
        <fullName evidence="2">histidine kinase</fullName>
        <ecNumber evidence="2">2.7.13.3</ecNumber>
    </recommendedName>
</protein>
<dbReference type="PANTHER" id="PTHR43304">
    <property type="entry name" value="PHYTOCHROME-LIKE PROTEIN CPH1"/>
    <property type="match status" value="1"/>
</dbReference>
<evidence type="ECO:0000313" key="9">
    <source>
        <dbReference type="Proteomes" id="UP000309788"/>
    </source>
</evidence>
<dbReference type="InterPro" id="IPR000014">
    <property type="entry name" value="PAS"/>
</dbReference>
<dbReference type="EC" id="2.7.13.3" evidence="2"/>
<keyword evidence="5" id="KW-0418">Kinase</keyword>
<proteinExistence type="predicted"/>
<dbReference type="RefSeq" id="WP_138281304.1">
    <property type="nucleotide sequence ID" value="NZ_BMGE01000002.1"/>
</dbReference>
<dbReference type="Pfam" id="PF13426">
    <property type="entry name" value="PAS_9"/>
    <property type="match status" value="2"/>
</dbReference>
<dbReference type="Gene3D" id="3.30.450.20">
    <property type="entry name" value="PAS domain"/>
    <property type="match status" value="5"/>
</dbReference>
<dbReference type="InterPro" id="IPR035965">
    <property type="entry name" value="PAS-like_dom_sf"/>
</dbReference>
<evidence type="ECO:0000256" key="4">
    <source>
        <dbReference type="ARBA" id="ARBA00022679"/>
    </source>
</evidence>
<dbReference type="CDD" id="cd00082">
    <property type="entry name" value="HisKA"/>
    <property type="match status" value="1"/>
</dbReference>